<keyword evidence="1" id="KW-0653">Protein transport</keyword>
<keyword evidence="1" id="KW-0813">Transport</keyword>
<comment type="subunit">
    <text evidence="1">Heterohexamer.</text>
</comment>
<dbReference type="AlphaFoldDB" id="A0A078HA10"/>
<dbReference type="InterPro" id="IPR035427">
    <property type="entry name" value="Tim10-like_dom_sf"/>
</dbReference>
<sequence length="78" mass="8750">MDPSAANSPELLRFLNEEEQRVMMNEAVAKLTSVCWDKCLTSAPGSKFSPSEYSCLTHCAKRYADMSMVIIRSTQSKK</sequence>
<proteinExistence type="inferred from homology"/>
<keyword evidence="1" id="KW-0811">Translocation</keyword>
<protein>
    <recommendedName>
        <fullName evidence="1">Mitochondrial import inner membrane translocase subunit</fullName>
    </recommendedName>
</protein>
<keyword evidence="1" id="KW-0143">Chaperone</keyword>
<dbReference type="OMA" id="QATQVCL"/>
<dbReference type="Gene3D" id="1.10.287.810">
    <property type="entry name" value="Mitochondrial import inner membrane translocase subunit tim13 like domains"/>
    <property type="match status" value="1"/>
</dbReference>
<dbReference type="PaxDb" id="3708-A0A078HA10"/>
<comment type="subcellular location">
    <subcellularLocation>
        <location evidence="1">Mitochondrion inner membrane</location>
        <topology evidence="1">Peripheral membrane protein</topology>
        <orientation evidence="1">Intermembrane side</orientation>
    </subcellularLocation>
</comment>
<dbReference type="SMR" id="A0A078HA10"/>
<organism evidence="3 4">
    <name type="scientific">Brassica napus</name>
    <name type="common">Rape</name>
    <dbReference type="NCBI Taxonomy" id="3708"/>
    <lineage>
        <taxon>Eukaryota</taxon>
        <taxon>Viridiplantae</taxon>
        <taxon>Streptophyta</taxon>
        <taxon>Embryophyta</taxon>
        <taxon>Tracheophyta</taxon>
        <taxon>Spermatophyta</taxon>
        <taxon>Magnoliopsida</taxon>
        <taxon>eudicotyledons</taxon>
        <taxon>Gunneridae</taxon>
        <taxon>Pentapetalae</taxon>
        <taxon>rosids</taxon>
        <taxon>malvids</taxon>
        <taxon>Brassicales</taxon>
        <taxon>Brassicaceae</taxon>
        <taxon>Brassiceae</taxon>
        <taxon>Brassica</taxon>
    </lineage>
</organism>
<gene>
    <name evidence="3" type="primary">BnaA01g14370D</name>
    <name evidence="3" type="ORF">GSBRNA2T00056373001</name>
</gene>
<evidence type="ECO:0000259" key="2">
    <source>
        <dbReference type="Pfam" id="PF02953"/>
    </source>
</evidence>
<evidence type="ECO:0000313" key="3">
    <source>
        <dbReference type="EMBL" id="CDY34334.1"/>
    </source>
</evidence>
<evidence type="ECO:0000313" key="4">
    <source>
        <dbReference type="Proteomes" id="UP000028999"/>
    </source>
</evidence>
<reference evidence="3 4" key="1">
    <citation type="journal article" date="2014" name="Science">
        <title>Plant genetics. Early allopolyploid evolution in the post-Neolithic Brassica napus oilseed genome.</title>
        <authorList>
            <person name="Chalhoub B."/>
            <person name="Denoeud F."/>
            <person name="Liu S."/>
            <person name="Parkin I.A."/>
            <person name="Tang H."/>
            <person name="Wang X."/>
            <person name="Chiquet J."/>
            <person name="Belcram H."/>
            <person name="Tong C."/>
            <person name="Samans B."/>
            <person name="Correa M."/>
            <person name="Da Silva C."/>
            <person name="Just J."/>
            <person name="Falentin C."/>
            <person name="Koh C.S."/>
            <person name="Le Clainche I."/>
            <person name="Bernard M."/>
            <person name="Bento P."/>
            <person name="Noel B."/>
            <person name="Labadie K."/>
            <person name="Alberti A."/>
            <person name="Charles M."/>
            <person name="Arnaud D."/>
            <person name="Guo H."/>
            <person name="Daviaud C."/>
            <person name="Alamery S."/>
            <person name="Jabbari K."/>
            <person name="Zhao M."/>
            <person name="Edger P.P."/>
            <person name="Chelaifa H."/>
            <person name="Tack D."/>
            <person name="Lassalle G."/>
            <person name="Mestiri I."/>
            <person name="Schnel N."/>
            <person name="Le Paslier M.C."/>
            <person name="Fan G."/>
            <person name="Renault V."/>
            <person name="Bayer P.E."/>
            <person name="Golicz A.A."/>
            <person name="Manoli S."/>
            <person name="Lee T.H."/>
            <person name="Thi V.H."/>
            <person name="Chalabi S."/>
            <person name="Hu Q."/>
            <person name="Fan C."/>
            <person name="Tollenaere R."/>
            <person name="Lu Y."/>
            <person name="Battail C."/>
            <person name="Shen J."/>
            <person name="Sidebottom C.H."/>
            <person name="Wang X."/>
            <person name="Canaguier A."/>
            <person name="Chauveau A."/>
            <person name="Berard A."/>
            <person name="Deniot G."/>
            <person name="Guan M."/>
            <person name="Liu Z."/>
            <person name="Sun F."/>
            <person name="Lim Y.P."/>
            <person name="Lyons E."/>
            <person name="Town C.D."/>
            <person name="Bancroft I."/>
            <person name="Wang X."/>
            <person name="Meng J."/>
            <person name="Ma J."/>
            <person name="Pires J.C."/>
            <person name="King G.J."/>
            <person name="Brunel D."/>
            <person name="Delourme R."/>
            <person name="Renard M."/>
            <person name="Aury J.M."/>
            <person name="Adams K.L."/>
            <person name="Batley J."/>
            <person name="Snowdon R.J."/>
            <person name="Tost J."/>
            <person name="Edwards D."/>
            <person name="Zhou Y."/>
            <person name="Hua W."/>
            <person name="Sharpe A.G."/>
            <person name="Paterson A.H."/>
            <person name="Guan C."/>
            <person name="Wincker P."/>
        </authorList>
    </citation>
    <scope>NUCLEOTIDE SEQUENCE [LARGE SCALE GENOMIC DNA]</scope>
    <source>
        <strain evidence="4">cv. Darmor-bzh</strain>
    </source>
</reference>
<dbReference type="Proteomes" id="UP000028999">
    <property type="component" value="Unassembled WGS sequence"/>
</dbReference>
<accession>A0A078HA10</accession>
<dbReference type="STRING" id="3708.A0A078HA10"/>
<keyword evidence="1" id="KW-0999">Mitochondrion inner membrane</keyword>
<dbReference type="OrthoDB" id="344165at2759"/>
<comment type="function">
    <text evidence="1">Mitochondrial intermembrane chaperone that participates in the import and insertion of some multi-pass transmembrane proteins into the mitochondrial inner membrane. Also required for the transfer of beta-barrel precursors from the TOM complex to the sorting and assembly machinery (SAM complex) of the outer membrane. Acts as a chaperone-like protein that protects the hydrophobic precursors from aggregation and guide them through the mitochondrial intermembrane space.</text>
</comment>
<name>A0A078HA10_BRANA</name>
<dbReference type="GO" id="GO:0005743">
    <property type="term" value="C:mitochondrial inner membrane"/>
    <property type="evidence" value="ECO:0007669"/>
    <property type="project" value="UniProtKB-SubCell"/>
</dbReference>
<comment type="domain">
    <text evidence="1">The twin CX3C motif contains 4 conserved Cys residues that form 2 disulfide bonds in the mitochondrial intermembrane space.</text>
</comment>
<dbReference type="Pfam" id="PF02953">
    <property type="entry name" value="zf-Tim10_DDP"/>
    <property type="match status" value="1"/>
</dbReference>
<dbReference type="Gramene" id="CDY34334">
    <property type="protein sequence ID" value="CDY34334"/>
    <property type="gene ID" value="GSBRNA2T00056373001"/>
</dbReference>
<keyword evidence="1" id="KW-1015">Disulfide bond</keyword>
<keyword evidence="1" id="KW-0472">Membrane</keyword>
<feature type="domain" description="Tim10-like" evidence="2">
    <location>
        <begin position="14"/>
        <end position="75"/>
    </location>
</feature>
<dbReference type="EMBL" id="LK032332">
    <property type="protein sequence ID" value="CDY34334.1"/>
    <property type="molecule type" value="Genomic_DNA"/>
</dbReference>
<keyword evidence="4" id="KW-1185">Reference proteome</keyword>
<comment type="similarity">
    <text evidence="1">Belongs to the small Tim family.</text>
</comment>
<keyword evidence="1" id="KW-0496">Mitochondrion</keyword>
<dbReference type="KEGG" id="bna:106374911"/>
<dbReference type="InterPro" id="IPR004217">
    <property type="entry name" value="Tim10-like"/>
</dbReference>
<evidence type="ECO:0000256" key="1">
    <source>
        <dbReference type="RuleBase" id="RU367043"/>
    </source>
</evidence>
<dbReference type="SUPFAM" id="SSF144122">
    <property type="entry name" value="Tim10-like"/>
    <property type="match status" value="1"/>
</dbReference>
<dbReference type="GO" id="GO:0015031">
    <property type="term" value="P:protein transport"/>
    <property type="evidence" value="ECO:0007669"/>
    <property type="project" value="UniProtKB-KW"/>
</dbReference>